<name>A0A0R3NC68_9BRAD</name>
<gene>
    <name evidence="1" type="ORF">CQ13_38455</name>
</gene>
<dbReference type="EMBL" id="LLYA01000020">
    <property type="protein sequence ID" value="KRR29612.1"/>
    <property type="molecule type" value="Genomic_DNA"/>
</dbReference>
<dbReference type="PANTHER" id="PTHR42905:SF3">
    <property type="entry name" value="OXALOACETATE DECARBOXYLASE"/>
    <property type="match status" value="1"/>
</dbReference>
<dbReference type="CDD" id="cd00377">
    <property type="entry name" value="ICL_PEPM"/>
    <property type="match status" value="1"/>
</dbReference>
<dbReference type="InterPro" id="IPR040442">
    <property type="entry name" value="Pyrv_kinase-like_dom_sf"/>
</dbReference>
<reference evidence="1 2" key="1">
    <citation type="submission" date="2014-03" db="EMBL/GenBank/DDBJ databases">
        <title>Bradyrhizobium valentinum sp. nov., isolated from effective nodules of Lupinus mariae-josephae, a lupine endemic of basic-lime soils in Eastern Spain.</title>
        <authorList>
            <person name="Duran D."/>
            <person name="Rey L."/>
            <person name="Navarro A."/>
            <person name="Busquets A."/>
            <person name="Imperial J."/>
            <person name="Ruiz-Argueso T."/>
        </authorList>
    </citation>
    <scope>NUCLEOTIDE SEQUENCE [LARGE SCALE GENOMIC DNA]</scope>
    <source>
        <strain evidence="1 2">Ro19</strain>
    </source>
</reference>
<dbReference type="AlphaFoldDB" id="A0A0R3NC68"/>
<proteinExistence type="predicted"/>
<sequence>MSWSKQRNTIQSVLAGKVCIYPGSVYDPVSARIAADLGFEIGMLGGSTASLTVLGDPDLLIISMTEVAETVRRITRAAEIPLMVDADHGFGNALSVRRTVQELEGAGAAGLSIEDTLLPQPYGESKTQLLSLEEGLGKMKAAVDARRDRSLALFARTGAASVTSVSDAIARGKAYETTGVDALFFTGVRTKAELAAIATETKLPIMLGSAEGELDDPAFLAANRVRLAPQGHLPFATAALAVYQTLKALRQGTKPKDVKGLPSAEFVNRYMRNDDVKRRMAEFLGINR</sequence>
<organism evidence="1 2">
    <name type="scientific">Bradyrhizobium retamae</name>
    <dbReference type="NCBI Taxonomy" id="1300035"/>
    <lineage>
        <taxon>Bacteria</taxon>
        <taxon>Pseudomonadati</taxon>
        <taxon>Pseudomonadota</taxon>
        <taxon>Alphaproteobacteria</taxon>
        <taxon>Hyphomicrobiales</taxon>
        <taxon>Nitrobacteraceae</taxon>
        <taxon>Bradyrhizobium</taxon>
    </lineage>
</organism>
<dbReference type="InterPro" id="IPR015813">
    <property type="entry name" value="Pyrv/PenolPyrv_kinase-like_dom"/>
</dbReference>
<dbReference type="RefSeq" id="WP_057841913.1">
    <property type="nucleotide sequence ID" value="NZ_LLYA01000020.1"/>
</dbReference>
<dbReference type="PANTHER" id="PTHR42905">
    <property type="entry name" value="PHOSPHOENOLPYRUVATE CARBOXYLASE"/>
    <property type="match status" value="1"/>
</dbReference>
<dbReference type="GO" id="GO:0019629">
    <property type="term" value="P:propionate catabolic process, 2-methylcitrate cycle"/>
    <property type="evidence" value="ECO:0007669"/>
    <property type="project" value="TreeGrafter"/>
</dbReference>
<dbReference type="Proteomes" id="UP000052023">
    <property type="component" value="Unassembled WGS sequence"/>
</dbReference>
<dbReference type="GO" id="GO:0046421">
    <property type="term" value="F:methylisocitrate lyase activity"/>
    <property type="evidence" value="ECO:0007669"/>
    <property type="project" value="TreeGrafter"/>
</dbReference>
<dbReference type="Gene3D" id="3.20.20.60">
    <property type="entry name" value="Phosphoenolpyruvate-binding domains"/>
    <property type="match status" value="1"/>
</dbReference>
<accession>A0A0R3NC68</accession>
<comment type="caution">
    <text evidence="1">The sequence shown here is derived from an EMBL/GenBank/DDBJ whole genome shotgun (WGS) entry which is preliminary data.</text>
</comment>
<keyword evidence="2" id="KW-1185">Reference proteome</keyword>
<evidence type="ECO:0000313" key="1">
    <source>
        <dbReference type="EMBL" id="KRR29612.1"/>
    </source>
</evidence>
<dbReference type="SUPFAM" id="SSF51621">
    <property type="entry name" value="Phosphoenolpyruvate/pyruvate domain"/>
    <property type="match status" value="1"/>
</dbReference>
<dbReference type="Pfam" id="PF13714">
    <property type="entry name" value="PEP_mutase"/>
    <property type="match status" value="1"/>
</dbReference>
<dbReference type="InterPro" id="IPR039556">
    <property type="entry name" value="ICL/PEPM"/>
</dbReference>
<dbReference type="OrthoDB" id="9771433at2"/>
<evidence type="ECO:0000313" key="2">
    <source>
        <dbReference type="Proteomes" id="UP000052023"/>
    </source>
</evidence>
<protein>
    <submittedName>
        <fullName evidence="1">Oxaloacetate decarboxylase</fullName>
    </submittedName>
</protein>